<dbReference type="PANTHER" id="PTHR43685:SF2">
    <property type="entry name" value="GLYCOSYLTRANSFERASE 2-LIKE DOMAIN-CONTAINING PROTEIN"/>
    <property type="match status" value="1"/>
</dbReference>
<dbReference type="GO" id="GO:0016757">
    <property type="term" value="F:glycosyltransferase activity"/>
    <property type="evidence" value="ECO:0007669"/>
    <property type="project" value="UniProtKB-KW"/>
</dbReference>
<keyword evidence="2" id="KW-0328">Glycosyltransferase</keyword>
<reference evidence="2" key="1">
    <citation type="submission" date="2023-05" db="EMBL/GenBank/DDBJ databases">
        <title>Anaerotaeda fermentans gen. nov., sp. nov., a novel anaerobic planctomycete of the new family within the order Sedimentisphaerales isolated from Taman Peninsula, Russia.</title>
        <authorList>
            <person name="Khomyakova M.A."/>
            <person name="Merkel A.Y."/>
            <person name="Slobodkin A.I."/>
        </authorList>
    </citation>
    <scope>NUCLEOTIDE SEQUENCE</scope>
    <source>
        <strain evidence="2">M17dextr</strain>
    </source>
</reference>
<dbReference type="InterPro" id="IPR001173">
    <property type="entry name" value="Glyco_trans_2-like"/>
</dbReference>
<dbReference type="EC" id="2.4.-.-" evidence="2"/>
<gene>
    <name evidence="2" type="ORF">QJ522_03635</name>
</gene>
<dbReference type="EMBL" id="JASCXX010000003">
    <property type="protein sequence ID" value="MDI6448127.1"/>
    <property type="molecule type" value="Genomic_DNA"/>
</dbReference>
<evidence type="ECO:0000313" key="2">
    <source>
        <dbReference type="EMBL" id="MDI6448127.1"/>
    </source>
</evidence>
<dbReference type="PANTHER" id="PTHR43685">
    <property type="entry name" value="GLYCOSYLTRANSFERASE"/>
    <property type="match status" value="1"/>
</dbReference>
<dbReference type="RefSeq" id="WP_349243537.1">
    <property type="nucleotide sequence ID" value="NZ_JASCXX010000003.1"/>
</dbReference>
<dbReference type="Pfam" id="PF00535">
    <property type="entry name" value="Glycos_transf_2"/>
    <property type="match status" value="1"/>
</dbReference>
<evidence type="ECO:0000259" key="1">
    <source>
        <dbReference type="Pfam" id="PF00535"/>
    </source>
</evidence>
<keyword evidence="2" id="KW-0808">Transferase</keyword>
<dbReference type="SUPFAM" id="SSF48452">
    <property type="entry name" value="TPR-like"/>
    <property type="match status" value="1"/>
</dbReference>
<sequence>MSVLLPTYNRRRYLPYALASAVQQTYRNLEIFVIRDGGPDVGDIVRAFGDPRIRFIDRGENRGKPYSLNEALGCARGKYVAYLDDDDVHYPHHVQVLVDALEGPTDCRVAYSDLYKTYCHVRSDGEREIRSKHVEISRDFDRYLMLYFNHVLHVSLMHRRDLLDRTGLYNEDLNILIDWDMTRRLAFFSDFHHVHTITGEFYSPLEESERISIQRRKDPREYLRNVLTIRTTHPPRPWDKLDELSVILLVDRLEQSVAEMCGRLWRHTFYPYRLYLPLAPVELSRLNSEMPNVVLVPVDPLSTPGERVDVALQRAEGAYVAIVPGTLPIDEMWVENPLYALIHGAGAREGFLLEGADPERWGAVLRRTDLERARSAHPHLSVEASLTACGIRVRRPRPEELPFQFDELLQQARAAESDGDWAIAARVFAHLAAHHRNELWMTALGAGAHFHAGNYEEAGRLSRQVNRVRSTIETLLLEAKVCRRRQDFHTAIRLLREAERGLRDCLPTPDRAPIM</sequence>
<feature type="domain" description="Glycosyltransferase 2-like" evidence="1">
    <location>
        <begin position="2"/>
        <end position="108"/>
    </location>
</feature>
<keyword evidence="3" id="KW-1185">Reference proteome</keyword>
<dbReference type="SUPFAM" id="SSF53448">
    <property type="entry name" value="Nucleotide-diphospho-sugar transferases"/>
    <property type="match status" value="1"/>
</dbReference>
<dbReference type="InterPro" id="IPR029044">
    <property type="entry name" value="Nucleotide-diphossugar_trans"/>
</dbReference>
<dbReference type="Proteomes" id="UP001431776">
    <property type="component" value="Unassembled WGS sequence"/>
</dbReference>
<protein>
    <submittedName>
        <fullName evidence="2">Glycosyltransferase</fullName>
        <ecNumber evidence="2">2.4.-.-</ecNumber>
    </submittedName>
</protein>
<evidence type="ECO:0000313" key="3">
    <source>
        <dbReference type="Proteomes" id="UP001431776"/>
    </source>
</evidence>
<dbReference type="AlphaFoldDB" id="A0AAW6TSE0"/>
<accession>A0AAW6TSE0</accession>
<name>A0AAW6TSE0_9BACT</name>
<dbReference type="InterPro" id="IPR011990">
    <property type="entry name" value="TPR-like_helical_dom_sf"/>
</dbReference>
<dbReference type="Gene3D" id="3.90.550.10">
    <property type="entry name" value="Spore Coat Polysaccharide Biosynthesis Protein SpsA, Chain A"/>
    <property type="match status" value="1"/>
</dbReference>
<organism evidence="2 3">
    <name type="scientific">Anaerobaca lacustris</name>
    <dbReference type="NCBI Taxonomy" id="3044600"/>
    <lineage>
        <taxon>Bacteria</taxon>
        <taxon>Pseudomonadati</taxon>
        <taxon>Planctomycetota</taxon>
        <taxon>Phycisphaerae</taxon>
        <taxon>Sedimentisphaerales</taxon>
        <taxon>Anaerobacaceae</taxon>
        <taxon>Anaerobaca</taxon>
    </lineage>
</organism>
<dbReference type="InterPro" id="IPR050834">
    <property type="entry name" value="Glycosyltransf_2"/>
</dbReference>
<comment type="caution">
    <text evidence="2">The sequence shown here is derived from an EMBL/GenBank/DDBJ whole genome shotgun (WGS) entry which is preliminary data.</text>
</comment>
<proteinExistence type="predicted"/>